<dbReference type="InterPro" id="IPR037171">
    <property type="entry name" value="NagB/RpiA_transferase-like"/>
</dbReference>
<dbReference type="Pfam" id="PF08220">
    <property type="entry name" value="HTH_DeoR"/>
    <property type="match status" value="1"/>
</dbReference>
<evidence type="ECO:0000313" key="6">
    <source>
        <dbReference type="Proteomes" id="UP000324285"/>
    </source>
</evidence>
<evidence type="ECO:0000313" key="5">
    <source>
        <dbReference type="EMBL" id="QEM82470.1"/>
    </source>
</evidence>
<dbReference type="InterPro" id="IPR014036">
    <property type="entry name" value="DeoR-like_C"/>
</dbReference>
<keyword evidence="1" id="KW-0805">Transcription regulation</keyword>
<dbReference type="EMBL" id="CP038437">
    <property type="protein sequence ID" value="QEM82470.1"/>
    <property type="molecule type" value="Genomic_DNA"/>
</dbReference>
<dbReference type="PANTHER" id="PTHR30363:SF8">
    <property type="entry name" value="DEOXYRIBOSE OPERON REPRESSOR"/>
    <property type="match status" value="1"/>
</dbReference>
<sequence length="254" mass="27795">MNRRGVERQERLLQALVSGGSLHLADAAKLCGVSEMTLRRDVSSRDSLLSLMGGYLVRRDDPHYMPTYDLSTQQMRGAEIKASLCRHALSCIDDGDTLFIDCGTTLLPLASELGKRQGLTVVTYALNVANAVSALDDVRLILLGGRYRRVSQSFEGDDMAAQIRALGINRAFISAAGVHPQRGLSCFHFHEVAPKQAVIETAAQRILVFDDSKWDCLRPAFFGALSDVDIIVTHDRAASALADIPDLIPRLITM</sequence>
<dbReference type="PROSITE" id="PS00894">
    <property type="entry name" value="HTH_DEOR_1"/>
    <property type="match status" value="1"/>
</dbReference>
<evidence type="ECO:0000256" key="1">
    <source>
        <dbReference type="ARBA" id="ARBA00023015"/>
    </source>
</evidence>
<organism evidence="5 6">
    <name type="scientific">Halomonas binhaiensis</name>
    <dbReference type="NCBI Taxonomy" id="2562282"/>
    <lineage>
        <taxon>Bacteria</taxon>
        <taxon>Pseudomonadati</taxon>
        <taxon>Pseudomonadota</taxon>
        <taxon>Gammaproteobacteria</taxon>
        <taxon>Oceanospirillales</taxon>
        <taxon>Halomonadaceae</taxon>
        <taxon>Halomonas</taxon>
    </lineage>
</organism>
<proteinExistence type="predicted"/>
<evidence type="ECO:0000256" key="2">
    <source>
        <dbReference type="ARBA" id="ARBA00023125"/>
    </source>
</evidence>
<dbReference type="SUPFAM" id="SSF100950">
    <property type="entry name" value="NagB/RpiA/CoA transferase-like"/>
    <property type="match status" value="1"/>
</dbReference>
<dbReference type="PANTHER" id="PTHR30363">
    <property type="entry name" value="HTH-TYPE TRANSCRIPTIONAL REGULATOR SRLR-RELATED"/>
    <property type="match status" value="1"/>
</dbReference>
<dbReference type="RefSeq" id="WP_149285594.1">
    <property type="nucleotide sequence ID" value="NZ_CP038437.2"/>
</dbReference>
<keyword evidence="2" id="KW-0238">DNA-binding</keyword>
<name>A0A5C1NHX8_9GAMM</name>
<keyword evidence="6" id="KW-1185">Reference proteome</keyword>
<protein>
    <submittedName>
        <fullName evidence="5">DeoR/GlpR transcriptional regulator</fullName>
    </submittedName>
</protein>
<keyword evidence="3" id="KW-0804">Transcription</keyword>
<dbReference type="PROSITE" id="PS51000">
    <property type="entry name" value="HTH_DEOR_2"/>
    <property type="match status" value="1"/>
</dbReference>
<evidence type="ECO:0000259" key="4">
    <source>
        <dbReference type="PROSITE" id="PS51000"/>
    </source>
</evidence>
<dbReference type="Proteomes" id="UP000324285">
    <property type="component" value="Chromosome"/>
</dbReference>
<evidence type="ECO:0000256" key="3">
    <source>
        <dbReference type="ARBA" id="ARBA00023163"/>
    </source>
</evidence>
<accession>A0A5C1NHX8</accession>
<dbReference type="SMART" id="SM00420">
    <property type="entry name" value="HTH_DEOR"/>
    <property type="match status" value="1"/>
</dbReference>
<gene>
    <name evidence="5" type="ORF">E4T21_13625</name>
</gene>
<feature type="domain" description="HTH deoR-type" evidence="4">
    <location>
        <begin position="5"/>
        <end position="57"/>
    </location>
</feature>
<dbReference type="SMART" id="SM01134">
    <property type="entry name" value="DeoRC"/>
    <property type="match status" value="1"/>
</dbReference>
<dbReference type="AlphaFoldDB" id="A0A5C1NHX8"/>
<dbReference type="InterPro" id="IPR001034">
    <property type="entry name" value="DeoR_HTH"/>
</dbReference>
<dbReference type="OrthoDB" id="9797223at2"/>
<dbReference type="InterPro" id="IPR050313">
    <property type="entry name" value="Carb_Metab_HTH_regulators"/>
</dbReference>
<dbReference type="GO" id="GO:0003700">
    <property type="term" value="F:DNA-binding transcription factor activity"/>
    <property type="evidence" value="ECO:0007669"/>
    <property type="project" value="InterPro"/>
</dbReference>
<dbReference type="KEGG" id="hbh:E4T21_13625"/>
<reference evidence="5" key="1">
    <citation type="submission" date="2021-02" db="EMBL/GenBank/DDBJ databases">
        <title>Strain Y2R2, a novel species of the genus Halomonas.</title>
        <authorList>
            <person name="Huang H."/>
        </authorList>
    </citation>
    <scope>NUCLEOTIDE SEQUENCE</scope>
    <source>
        <strain evidence="5">Y2R2</strain>
    </source>
</reference>
<dbReference type="Pfam" id="PF00455">
    <property type="entry name" value="DeoRC"/>
    <property type="match status" value="1"/>
</dbReference>
<dbReference type="InterPro" id="IPR018356">
    <property type="entry name" value="Tscrpt_reg_HTH_DeoR_CS"/>
</dbReference>
<dbReference type="GO" id="GO:0003677">
    <property type="term" value="F:DNA binding"/>
    <property type="evidence" value="ECO:0007669"/>
    <property type="project" value="UniProtKB-KW"/>
</dbReference>